<accession>A0A413M2K0</accession>
<organism evidence="2 3">
    <name type="scientific">Agathobacter rectalis</name>
    <dbReference type="NCBI Taxonomy" id="39491"/>
    <lineage>
        <taxon>Bacteria</taxon>
        <taxon>Bacillati</taxon>
        <taxon>Bacillota</taxon>
        <taxon>Clostridia</taxon>
        <taxon>Lachnospirales</taxon>
        <taxon>Lachnospiraceae</taxon>
        <taxon>Agathobacter</taxon>
    </lineage>
</organism>
<comment type="caution">
    <text evidence="2">The sequence shown here is derived from an EMBL/GenBank/DDBJ whole genome shotgun (WGS) entry which is preliminary data.</text>
</comment>
<keyword evidence="1" id="KW-1133">Transmembrane helix</keyword>
<feature type="transmembrane region" description="Helical" evidence="1">
    <location>
        <begin position="87"/>
        <end position="110"/>
    </location>
</feature>
<dbReference type="AlphaFoldDB" id="A0A413M2K0"/>
<protein>
    <submittedName>
        <fullName evidence="2">Uncharacterized protein</fullName>
    </submittedName>
</protein>
<feature type="transmembrane region" description="Helical" evidence="1">
    <location>
        <begin position="58"/>
        <end position="81"/>
    </location>
</feature>
<dbReference type="Proteomes" id="UP000285209">
    <property type="component" value="Unassembled WGS sequence"/>
</dbReference>
<evidence type="ECO:0000313" key="2">
    <source>
        <dbReference type="EMBL" id="RGZ14960.1"/>
    </source>
</evidence>
<evidence type="ECO:0000313" key="3">
    <source>
        <dbReference type="Proteomes" id="UP000285209"/>
    </source>
</evidence>
<gene>
    <name evidence="2" type="ORF">DXA03_14090</name>
</gene>
<keyword evidence="1" id="KW-0472">Membrane</keyword>
<reference evidence="2 3" key="1">
    <citation type="submission" date="2018-08" db="EMBL/GenBank/DDBJ databases">
        <title>A genome reference for cultivated species of the human gut microbiota.</title>
        <authorList>
            <person name="Zou Y."/>
            <person name="Xue W."/>
            <person name="Luo G."/>
        </authorList>
    </citation>
    <scope>NUCLEOTIDE SEQUENCE [LARGE SCALE GENOMIC DNA]</scope>
    <source>
        <strain evidence="2 3">AM54-25XD</strain>
    </source>
</reference>
<name>A0A413M2K0_9FIRM</name>
<sequence length="111" mass="12612">MESYSQVVLFFVHKNEPGGLHACMKAHSANAHQQVIWLRGISNAGGSRWMERRVEFMILEFIGRVLLNVLKAMVWLVLFLLRCVLELAKLTLLVFGLVARVFLVFARAAVD</sequence>
<proteinExistence type="predicted"/>
<evidence type="ECO:0000256" key="1">
    <source>
        <dbReference type="SAM" id="Phobius"/>
    </source>
</evidence>
<keyword evidence="1" id="KW-0812">Transmembrane</keyword>
<dbReference type="EMBL" id="QSDV01000043">
    <property type="protein sequence ID" value="RGZ14960.1"/>
    <property type="molecule type" value="Genomic_DNA"/>
</dbReference>